<accession>A0A0E9PKH9</accession>
<dbReference type="EMBL" id="GBXM01104259">
    <property type="protein sequence ID" value="JAH04318.1"/>
    <property type="molecule type" value="Transcribed_RNA"/>
</dbReference>
<evidence type="ECO:0000313" key="1">
    <source>
        <dbReference type="EMBL" id="JAH04318.1"/>
    </source>
</evidence>
<protein>
    <submittedName>
        <fullName evidence="1">Uncharacterized protein</fullName>
    </submittedName>
</protein>
<sequence length="23" mass="2731">MRRCFHVAVLQDTIKQLTSYHAL</sequence>
<reference evidence="1" key="2">
    <citation type="journal article" date="2015" name="Fish Shellfish Immunol.">
        <title>Early steps in the European eel (Anguilla anguilla)-Vibrio vulnificus interaction in the gills: Role of the RtxA13 toxin.</title>
        <authorList>
            <person name="Callol A."/>
            <person name="Pajuelo D."/>
            <person name="Ebbesson L."/>
            <person name="Teles M."/>
            <person name="MacKenzie S."/>
            <person name="Amaro C."/>
        </authorList>
    </citation>
    <scope>NUCLEOTIDE SEQUENCE</scope>
</reference>
<organism evidence="1">
    <name type="scientific">Anguilla anguilla</name>
    <name type="common">European freshwater eel</name>
    <name type="synonym">Muraena anguilla</name>
    <dbReference type="NCBI Taxonomy" id="7936"/>
    <lineage>
        <taxon>Eukaryota</taxon>
        <taxon>Metazoa</taxon>
        <taxon>Chordata</taxon>
        <taxon>Craniata</taxon>
        <taxon>Vertebrata</taxon>
        <taxon>Euteleostomi</taxon>
        <taxon>Actinopterygii</taxon>
        <taxon>Neopterygii</taxon>
        <taxon>Teleostei</taxon>
        <taxon>Anguilliformes</taxon>
        <taxon>Anguillidae</taxon>
        <taxon>Anguilla</taxon>
    </lineage>
</organism>
<proteinExistence type="predicted"/>
<dbReference type="AlphaFoldDB" id="A0A0E9PKH9"/>
<name>A0A0E9PKH9_ANGAN</name>
<reference evidence="1" key="1">
    <citation type="submission" date="2014-11" db="EMBL/GenBank/DDBJ databases">
        <authorList>
            <person name="Amaro Gonzalez C."/>
        </authorList>
    </citation>
    <scope>NUCLEOTIDE SEQUENCE</scope>
</reference>